<dbReference type="RefSeq" id="WP_066769861.1">
    <property type="nucleotide sequence ID" value="NZ_CP013244.1"/>
</dbReference>
<proteinExistence type="predicted"/>
<accession>A0A1B1AH32</accession>
<dbReference type="EMBL" id="CP013244">
    <property type="protein sequence ID" value="ANP45850.1"/>
    <property type="molecule type" value="Genomic_DNA"/>
</dbReference>
<organism evidence="1 2">
    <name type="scientific">Candidatus Viadribacter manganicus</name>
    <dbReference type="NCBI Taxonomy" id="1759059"/>
    <lineage>
        <taxon>Bacteria</taxon>
        <taxon>Pseudomonadati</taxon>
        <taxon>Pseudomonadota</taxon>
        <taxon>Alphaproteobacteria</taxon>
        <taxon>Hyphomonadales</taxon>
        <taxon>Hyphomonadaceae</taxon>
        <taxon>Candidatus Viadribacter</taxon>
    </lineage>
</organism>
<name>A0A1B1AH32_9PROT</name>
<dbReference type="KEGG" id="cbot:ATE48_07880"/>
<dbReference type="Proteomes" id="UP000092498">
    <property type="component" value="Chromosome"/>
</dbReference>
<dbReference type="AlphaFoldDB" id="A0A1B1AH32"/>
<gene>
    <name evidence="1" type="ORF">ATE48_07880</name>
</gene>
<evidence type="ECO:0000313" key="1">
    <source>
        <dbReference type="EMBL" id="ANP45850.1"/>
    </source>
</evidence>
<dbReference type="STRING" id="1759059.ATE48_07880"/>
<reference evidence="1 2" key="1">
    <citation type="submission" date="2015-11" db="EMBL/GenBank/DDBJ databases">
        <title>Whole-Genome Sequence of Candidatus Oderbacter manganicum from the National Park Lower Oder Valley, Germany.</title>
        <authorList>
            <person name="Braun B."/>
            <person name="Liere K."/>
            <person name="Szewzyk U."/>
        </authorList>
    </citation>
    <scope>NUCLEOTIDE SEQUENCE [LARGE SCALE GENOMIC DNA]</scope>
    <source>
        <strain evidence="1 2">OTSz_A_272</strain>
    </source>
</reference>
<protein>
    <recommendedName>
        <fullName evidence="3">ATP-grasp domain-containing protein</fullName>
    </recommendedName>
</protein>
<sequence length="422" mass="46759">MPAQQARAAADQLNRDCFCVTLDQDALARALQNELGDADFFATLTQTRPHLFSHAPVFLPKADRDAMQAIVNAVEAAARLPAYQEAVLAWAPPIARVNYGAAGVFMGYDFHLTPEGPRLIEVNTNAGGAFFNTFLARAQIACCAQVERALALSSLATFDDDVIAMFNEEWRRQGRTDPLRRIAIVDERPQEQYLYPEFLLAKRLFERNGIETVIVDPSELRFKCDLLQHDGRPIDLIYNRLVDFALGGREQTAIRAAYEGGAVVITPNPRNHALLADKRNLLLLSNPQQLTNWGLDAEQAATLNGVPKTLRVNKADADQLWAERKNYFFKPAAGHGGKAVYRGDKLTKGVWTEILAGDYIAQAIAPPSERTIKLDGERVQRKVDVRLYAYDGAILIAAARLYQGQTTNFRTPGGGFAPVFFV</sequence>
<evidence type="ECO:0008006" key="3">
    <source>
        <dbReference type="Google" id="ProtNLM"/>
    </source>
</evidence>
<dbReference type="InParanoid" id="A0A1B1AH32"/>
<keyword evidence="2" id="KW-1185">Reference proteome</keyword>
<dbReference type="OrthoDB" id="344992at2"/>
<dbReference type="SUPFAM" id="SSF56059">
    <property type="entry name" value="Glutathione synthetase ATP-binding domain-like"/>
    <property type="match status" value="1"/>
</dbReference>
<evidence type="ECO:0000313" key="2">
    <source>
        <dbReference type="Proteomes" id="UP000092498"/>
    </source>
</evidence>